<dbReference type="AlphaFoldDB" id="A0A0B7AAE0"/>
<proteinExistence type="predicted"/>
<evidence type="ECO:0000313" key="1">
    <source>
        <dbReference type="EMBL" id="CEK77768.1"/>
    </source>
</evidence>
<accession>A0A0B7AAE0</accession>
<name>A0A0B7AAE0_9EUPU</name>
<sequence length="102" mass="11712">KREELRQTLIKEIGLPLSLSKYSNTLDLFHRRRTSNLDLLLGRRNNGQGKKNQTLNFKQNLNKTTASSGESNNKYLSNEIDVDTFQRLEEPTCLTALICENT</sequence>
<reference evidence="1" key="1">
    <citation type="submission" date="2014-12" db="EMBL/GenBank/DDBJ databases">
        <title>Insight into the proteome of Arion vulgaris.</title>
        <authorList>
            <person name="Aradska J."/>
            <person name="Bulat T."/>
            <person name="Smidak R."/>
            <person name="Sarate P."/>
            <person name="Gangsoo J."/>
            <person name="Sialana F."/>
            <person name="Bilban M."/>
            <person name="Lubec G."/>
        </authorList>
    </citation>
    <scope>NUCLEOTIDE SEQUENCE</scope>
    <source>
        <tissue evidence="1">Skin</tissue>
    </source>
</reference>
<organism evidence="1">
    <name type="scientific">Arion vulgaris</name>
    <dbReference type="NCBI Taxonomy" id="1028688"/>
    <lineage>
        <taxon>Eukaryota</taxon>
        <taxon>Metazoa</taxon>
        <taxon>Spiralia</taxon>
        <taxon>Lophotrochozoa</taxon>
        <taxon>Mollusca</taxon>
        <taxon>Gastropoda</taxon>
        <taxon>Heterobranchia</taxon>
        <taxon>Euthyneura</taxon>
        <taxon>Panpulmonata</taxon>
        <taxon>Eupulmonata</taxon>
        <taxon>Stylommatophora</taxon>
        <taxon>Helicina</taxon>
        <taxon>Arionoidea</taxon>
        <taxon>Arionidae</taxon>
        <taxon>Arion</taxon>
    </lineage>
</organism>
<feature type="non-terminal residue" evidence="1">
    <location>
        <position position="102"/>
    </location>
</feature>
<protein>
    <submittedName>
        <fullName evidence="1">Uncharacterized protein</fullName>
    </submittedName>
</protein>
<dbReference type="EMBL" id="HACG01030903">
    <property type="protein sequence ID" value="CEK77768.1"/>
    <property type="molecule type" value="Transcribed_RNA"/>
</dbReference>
<gene>
    <name evidence="1" type="primary">ORF106558</name>
</gene>
<feature type="non-terminal residue" evidence="1">
    <location>
        <position position="1"/>
    </location>
</feature>